<dbReference type="Gene3D" id="2.150.10.10">
    <property type="entry name" value="Serralysin-like metalloprotease, C-terminal"/>
    <property type="match status" value="1"/>
</dbReference>
<comment type="caution">
    <text evidence="2">The sequence shown here is derived from an EMBL/GenBank/DDBJ whole genome shotgun (WGS) entry which is preliminary data.</text>
</comment>
<dbReference type="AlphaFoldDB" id="A0A9X1A9L0"/>
<reference evidence="2" key="2">
    <citation type="submission" date="2021-03" db="EMBL/GenBank/DDBJ databases">
        <authorList>
            <person name="Artuso I."/>
            <person name="Turrini P."/>
            <person name="Pirolo M."/>
            <person name="Lugli G.A."/>
            <person name="Ventura M."/>
            <person name="Visca P."/>
        </authorList>
    </citation>
    <scope>NUCLEOTIDE SEQUENCE</scope>
    <source>
        <strain evidence="2">LMG 26462</strain>
    </source>
</reference>
<dbReference type="InterPro" id="IPR008640">
    <property type="entry name" value="Adhesin_Head_dom"/>
</dbReference>
<sequence length="258" mass="25055">MSSAAAFASAIGNFSKANGEYSVAIGASAEADSNSSIAIGEGSKAGESGGTYNIAMGVGAVAGGGTNPANSAVAIGDGSTANANGALALGQSTTANHDSSVAIGVGASTSRAYQMTLGTSQSTYTLTGLASSASLAAQTGPIHFVTSDTGGNLAVSAFDVSTLATTASVEGLRSDIGATRTEARQGIAAAIAMSSAAMPSAPGRTSWAANVGHFKGETAFGGSLSHRLDFDNPVAISLGYSYGGGDSHAARFGMMGEF</sequence>
<evidence type="ECO:0000313" key="2">
    <source>
        <dbReference type="EMBL" id="MBT1155653.1"/>
    </source>
</evidence>
<organism evidence="2 3">
    <name type="scientific">Aminobacter anthyllidis</name>
    <dbReference type="NCBI Taxonomy" id="1035067"/>
    <lineage>
        <taxon>Bacteria</taxon>
        <taxon>Pseudomonadati</taxon>
        <taxon>Pseudomonadota</taxon>
        <taxon>Alphaproteobacteria</taxon>
        <taxon>Hyphomicrobiales</taxon>
        <taxon>Phyllobacteriaceae</taxon>
        <taxon>Aminobacter</taxon>
    </lineage>
</organism>
<dbReference type="EMBL" id="JAFLWW010000002">
    <property type="protein sequence ID" value="MBT1155653.1"/>
    <property type="molecule type" value="Genomic_DNA"/>
</dbReference>
<dbReference type="Gene3D" id="3.30.1300.30">
    <property type="entry name" value="GSPII I/J protein-like"/>
    <property type="match status" value="1"/>
</dbReference>
<name>A0A9X1A9L0_9HYPH</name>
<dbReference type="InterPro" id="IPR045584">
    <property type="entry name" value="Pilin-like"/>
</dbReference>
<accession>A0A9X1A9L0</accession>
<evidence type="ECO:0000259" key="1">
    <source>
        <dbReference type="Pfam" id="PF05658"/>
    </source>
</evidence>
<gene>
    <name evidence="2" type="ORF">J1C56_08605</name>
</gene>
<keyword evidence="3" id="KW-1185">Reference proteome</keyword>
<reference evidence="2" key="1">
    <citation type="journal article" date="2021" name="Microorganisms">
        <title>Phylogenomic Reconstruction and Metabolic Potential of the Genus Aminobacter.</title>
        <authorList>
            <person name="Artuso I."/>
            <person name="Turrini P."/>
            <person name="Pirolo M."/>
            <person name="Lugli G.A."/>
            <person name="Ventura M."/>
            <person name="Visca P."/>
        </authorList>
    </citation>
    <scope>NUCLEOTIDE SEQUENCE</scope>
    <source>
        <strain evidence="2">LMG 26462</strain>
    </source>
</reference>
<feature type="domain" description="Trimeric autotransporter adhesin YadA-like head" evidence="1">
    <location>
        <begin position="8"/>
        <end position="29"/>
    </location>
</feature>
<feature type="domain" description="Trimeric autotransporter adhesin YadA-like head" evidence="1">
    <location>
        <begin position="81"/>
        <end position="107"/>
    </location>
</feature>
<dbReference type="Pfam" id="PF05658">
    <property type="entry name" value="YadA_head"/>
    <property type="match status" value="2"/>
</dbReference>
<proteinExistence type="predicted"/>
<dbReference type="Proteomes" id="UP001138921">
    <property type="component" value="Unassembled WGS sequence"/>
</dbReference>
<dbReference type="InterPro" id="IPR011049">
    <property type="entry name" value="Serralysin-like_metalloprot_C"/>
</dbReference>
<protein>
    <submittedName>
        <fullName evidence="2">YadA-like family protein</fullName>
    </submittedName>
</protein>
<dbReference type="GO" id="GO:0019867">
    <property type="term" value="C:outer membrane"/>
    <property type="evidence" value="ECO:0007669"/>
    <property type="project" value="InterPro"/>
</dbReference>
<dbReference type="SUPFAM" id="SSF101967">
    <property type="entry name" value="Adhesin YadA, collagen-binding domain"/>
    <property type="match status" value="1"/>
</dbReference>
<dbReference type="SUPFAM" id="SSF54523">
    <property type="entry name" value="Pili subunits"/>
    <property type="match status" value="1"/>
</dbReference>
<evidence type="ECO:0000313" key="3">
    <source>
        <dbReference type="Proteomes" id="UP001138921"/>
    </source>
</evidence>